<keyword evidence="1" id="KW-0472">Membrane</keyword>
<dbReference type="RefSeq" id="WP_095134949.1">
    <property type="nucleotide sequence ID" value="NZ_NIBG01000020.1"/>
</dbReference>
<keyword evidence="1" id="KW-1133">Transmembrane helix</keyword>
<proteinExistence type="predicted"/>
<keyword evidence="3" id="KW-1185">Reference proteome</keyword>
<reference evidence="2 3" key="1">
    <citation type="submission" date="2017-06" db="EMBL/GenBank/DDBJ databases">
        <title>Draft genome sequence of anaerobic fermentative bacterium Anaeromicrobium sediminis DY2726D isolated from West Pacific Ocean sediments.</title>
        <authorList>
            <person name="Zeng X."/>
        </authorList>
    </citation>
    <scope>NUCLEOTIDE SEQUENCE [LARGE SCALE GENOMIC DNA]</scope>
    <source>
        <strain evidence="2 3">DY2726D</strain>
    </source>
</reference>
<keyword evidence="1" id="KW-0812">Transmembrane</keyword>
<dbReference type="AlphaFoldDB" id="A0A267MET9"/>
<gene>
    <name evidence="2" type="ORF">CCE28_17115</name>
</gene>
<evidence type="ECO:0000313" key="3">
    <source>
        <dbReference type="Proteomes" id="UP000216024"/>
    </source>
</evidence>
<accession>A0A267MET9</accession>
<sequence length="131" mass="15724">MYNYYEHMEYYEREAIKLHHPLYHKLYPYVRMVCAREDHIYNMHMQPFPSKEDFDRMVKEVKVMYEREGRKQDVEASVYGGGALEALIGAFIITELLRRRRRRRRYNPYGSPYGSPYGGPYGDPYGGPYGY</sequence>
<protein>
    <submittedName>
        <fullName evidence="2">Uncharacterized protein</fullName>
    </submittedName>
</protein>
<comment type="caution">
    <text evidence="2">The sequence shown here is derived from an EMBL/GenBank/DDBJ whole genome shotgun (WGS) entry which is preliminary data.</text>
</comment>
<dbReference type="Proteomes" id="UP000216024">
    <property type="component" value="Unassembled WGS sequence"/>
</dbReference>
<organism evidence="2 3">
    <name type="scientific">Anaeromicrobium sediminis</name>
    <dbReference type="NCBI Taxonomy" id="1478221"/>
    <lineage>
        <taxon>Bacteria</taxon>
        <taxon>Bacillati</taxon>
        <taxon>Bacillota</taxon>
        <taxon>Clostridia</taxon>
        <taxon>Peptostreptococcales</taxon>
        <taxon>Thermotaleaceae</taxon>
        <taxon>Anaeromicrobium</taxon>
    </lineage>
</organism>
<evidence type="ECO:0000313" key="2">
    <source>
        <dbReference type="EMBL" id="PAB58056.1"/>
    </source>
</evidence>
<name>A0A267MET9_9FIRM</name>
<feature type="transmembrane region" description="Helical" evidence="1">
    <location>
        <begin position="76"/>
        <end position="97"/>
    </location>
</feature>
<dbReference type="EMBL" id="NIBG01000020">
    <property type="protein sequence ID" value="PAB58056.1"/>
    <property type="molecule type" value="Genomic_DNA"/>
</dbReference>
<dbReference type="OrthoDB" id="1956411at2"/>
<evidence type="ECO:0000256" key="1">
    <source>
        <dbReference type="SAM" id="Phobius"/>
    </source>
</evidence>